<gene>
    <name evidence="2" type="ORF">H6B30_11645</name>
</gene>
<dbReference type="SUPFAM" id="SSF82153">
    <property type="entry name" value="FAS1 domain"/>
    <property type="match status" value="2"/>
</dbReference>
<evidence type="ECO:0000313" key="3">
    <source>
        <dbReference type="Proteomes" id="UP000764045"/>
    </source>
</evidence>
<protein>
    <submittedName>
        <fullName evidence="2">DUF5108 domain-containing protein</fullName>
    </submittedName>
</protein>
<dbReference type="Gene3D" id="2.30.180.10">
    <property type="entry name" value="FAS1 domain"/>
    <property type="match status" value="2"/>
</dbReference>
<evidence type="ECO:0000259" key="1">
    <source>
        <dbReference type="PROSITE" id="PS50213"/>
    </source>
</evidence>
<dbReference type="InterPro" id="IPR036378">
    <property type="entry name" value="FAS1_dom_sf"/>
</dbReference>
<dbReference type="InterPro" id="IPR000782">
    <property type="entry name" value="FAS1_domain"/>
</dbReference>
<dbReference type="Proteomes" id="UP000764045">
    <property type="component" value="Unassembled WGS sequence"/>
</dbReference>
<dbReference type="AlphaFoldDB" id="A0A939B5A5"/>
<reference evidence="2 3" key="1">
    <citation type="journal article" date="2021" name="Sci. Rep.">
        <title>The distribution of antibiotic resistance genes in chicken gut microbiota commensals.</title>
        <authorList>
            <person name="Juricova H."/>
            <person name="Matiasovicova J."/>
            <person name="Kubasova T."/>
            <person name="Cejkova D."/>
            <person name="Rychlik I."/>
        </authorList>
    </citation>
    <scope>NUCLEOTIDE SEQUENCE [LARGE SCALE GENOMIC DNA]</scope>
    <source>
        <strain evidence="2 3">An819</strain>
    </source>
</reference>
<sequence>MKKILFTMTVVASLIVGCQDPNEDTLFVQPTNIESEMSTTTILEKSPETYSLWIEMLKYTDYYNALKDANASATVFSPNNEAIKRFLADRGVSTIEELDLDYARKVVQNHIIDWEGGQPEVSDSSLVNDATAGEYIHTRNLFNQYITLSYGYTITDVDDDQRTDIVYSPDSIFLNNQAKLGRFVGQSGSNGNIYMMDDVIVPNAENIVERLDNLDGDNNTFRIFTDAIMSDPEILHMATTERDTTTGQGGVQVINTYSYTCFAVPDHIMNESGITDVESLKQWLVNNSDGEETNPDSALNHYLKYHFMPSQYTMDEVFNLNDPSETLIYDTKYTGQAFTVQLVDNKRTINTGIPILRSDIQASNGLITKIGGIMPVYHPTPVNVRWDFLNSADIISFVNNWGAANREGDFFSSALTNSYHQVDLSEERYDGEYGEITSFTANLTETSTSSGSYRRIAFMKERAATGQPNTPEHGAYMNNYLILNLGFAGWIEFNTPTIIAGKYKVVLHYIKDPLLATLYTSGTLTQFNIDDEDYQTLAYLYRGQSMTMPFFASIEETLWNSVEFEGSSQHKFRITMRDINAKNLSSYHQRLDYVEFIPIE</sequence>
<proteinExistence type="predicted"/>
<dbReference type="PROSITE" id="PS50213">
    <property type="entry name" value="FAS1"/>
    <property type="match status" value="1"/>
</dbReference>
<dbReference type="PROSITE" id="PS51257">
    <property type="entry name" value="PROKAR_LIPOPROTEIN"/>
    <property type="match status" value="1"/>
</dbReference>
<keyword evidence="3" id="KW-1185">Reference proteome</keyword>
<dbReference type="EMBL" id="JACJJL010000020">
    <property type="protein sequence ID" value="MBM6662395.1"/>
    <property type="molecule type" value="Genomic_DNA"/>
</dbReference>
<comment type="caution">
    <text evidence="2">The sequence shown here is derived from an EMBL/GenBank/DDBJ whole genome shotgun (WGS) entry which is preliminary data.</text>
</comment>
<accession>A0A939B5A5</accession>
<feature type="domain" description="FAS1" evidence="1">
    <location>
        <begin position="37"/>
        <end position="173"/>
    </location>
</feature>
<dbReference type="RefSeq" id="WP_205110775.1">
    <property type="nucleotide sequence ID" value="NZ_CAWUJD010000001.1"/>
</dbReference>
<dbReference type="Pfam" id="PF02469">
    <property type="entry name" value="Fasciclin"/>
    <property type="match status" value="2"/>
</dbReference>
<evidence type="ECO:0000313" key="2">
    <source>
        <dbReference type="EMBL" id="MBM6662395.1"/>
    </source>
</evidence>
<name>A0A939B5A5_9BACT</name>
<organism evidence="2 3">
    <name type="scientific">Marseilla massiliensis</name>
    <dbReference type="NCBI Taxonomy" id="1841864"/>
    <lineage>
        <taxon>Bacteria</taxon>
        <taxon>Pseudomonadati</taxon>
        <taxon>Bacteroidota</taxon>
        <taxon>Bacteroidia</taxon>
        <taxon>Bacteroidales</taxon>
        <taxon>Prevotellaceae</taxon>
        <taxon>Marseilla</taxon>
    </lineage>
</organism>